<keyword evidence="3" id="KW-1185">Reference proteome</keyword>
<keyword evidence="1" id="KW-1133">Transmembrane helix</keyword>
<sequence>MPVTVRSIGPDAACLYSIYSTDFYTDMINLSCNISGRKFANKLNTLTHIYYLKNCLVVLVIYYFHCFFNCYYRDG</sequence>
<evidence type="ECO:0000313" key="2">
    <source>
        <dbReference type="EMBL" id="OVZ79698.1"/>
    </source>
</evidence>
<proteinExistence type="predicted"/>
<comment type="caution">
    <text evidence="2">The sequence shown here is derived from an EMBL/GenBank/DDBJ whole genome shotgun (WGS) entry which is preliminary data.</text>
</comment>
<evidence type="ECO:0000313" key="3">
    <source>
        <dbReference type="Proteomes" id="UP000195840"/>
    </source>
</evidence>
<gene>
    <name evidence="2" type="ORF">CBW52_14125</name>
</gene>
<keyword evidence="1" id="KW-0812">Transmembrane</keyword>
<dbReference type="AlphaFoldDB" id="A0AB73QKV0"/>
<dbReference type="EMBL" id="NHOG01000016">
    <property type="protein sequence ID" value="OVZ79698.1"/>
    <property type="molecule type" value="Genomic_DNA"/>
</dbReference>
<name>A0AB73QKV0_YERKR</name>
<evidence type="ECO:0000256" key="1">
    <source>
        <dbReference type="SAM" id="Phobius"/>
    </source>
</evidence>
<reference evidence="2 3" key="1">
    <citation type="submission" date="2017-05" db="EMBL/GenBank/DDBJ databases">
        <title>Whole genome sequencing of Yersinia kristensenii.</title>
        <authorList>
            <person name="Campioni F."/>
        </authorList>
    </citation>
    <scope>NUCLEOTIDE SEQUENCE [LARGE SCALE GENOMIC DNA]</scope>
    <source>
        <strain evidence="2 3">CFSAN060538</strain>
    </source>
</reference>
<feature type="transmembrane region" description="Helical" evidence="1">
    <location>
        <begin position="49"/>
        <end position="72"/>
    </location>
</feature>
<keyword evidence="1" id="KW-0472">Membrane</keyword>
<protein>
    <submittedName>
        <fullName evidence="2">Uncharacterized protein</fullName>
    </submittedName>
</protein>
<organism evidence="2 3">
    <name type="scientific">Yersinia kristensenii</name>
    <dbReference type="NCBI Taxonomy" id="28152"/>
    <lineage>
        <taxon>Bacteria</taxon>
        <taxon>Pseudomonadati</taxon>
        <taxon>Pseudomonadota</taxon>
        <taxon>Gammaproteobacteria</taxon>
        <taxon>Enterobacterales</taxon>
        <taxon>Yersiniaceae</taxon>
        <taxon>Yersinia</taxon>
    </lineage>
</organism>
<accession>A0AB73QKV0</accession>
<dbReference type="Proteomes" id="UP000195840">
    <property type="component" value="Unassembled WGS sequence"/>
</dbReference>